<dbReference type="NCBIfam" id="TIGR03558">
    <property type="entry name" value="oxido_grp_1"/>
    <property type="match status" value="1"/>
</dbReference>
<dbReference type="Proteomes" id="UP000199645">
    <property type="component" value="Unassembled WGS sequence"/>
</dbReference>
<dbReference type="GO" id="GO:0005829">
    <property type="term" value="C:cytosol"/>
    <property type="evidence" value="ECO:0007669"/>
    <property type="project" value="TreeGrafter"/>
</dbReference>
<evidence type="ECO:0000313" key="3">
    <source>
        <dbReference type="EMBL" id="SFF65011.1"/>
    </source>
</evidence>
<accession>A0A1I2KIT7</accession>
<reference evidence="3 4" key="1">
    <citation type="submission" date="2016-10" db="EMBL/GenBank/DDBJ databases">
        <authorList>
            <person name="de Groot N.N."/>
        </authorList>
    </citation>
    <scope>NUCLEOTIDE SEQUENCE [LARGE SCALE GENOMIC DNA]</scope>
    <source>
        <strain evidence="3 4">DSM 43019</strain>
    </source>
</reference>
<keyword evidence="4" id="KW-1185">Reference proteome</keyword>
<dbReference type="PANTHER" id="PTHR30137">
    <property type="entry name" value="LUCIFERASE-LIKE MONOOXYGENASE"/>
    <property type="match status" value="1"/>
</dbReference>
<feature type="domain" description="Luciferase-like" evidence="2">
    <location>
        <begin position="9"/>
        <end position="305"/>
    </location>
</feature>
<dbReference type="GO" id="GO:0016705">
    <property type="term" value="F:oxidoreductase activity, acting on paired donors, with incorporation or reduction of molecular oxygen"/>
    <property type="evidence" value="ECO:0007669"/>
    <property type="project" value="InterPro"/>
</dbReference>
<evidence type="ECO:0000256" key="1">
    <source>
        <dbReference type="ARBA" id="ARBA00007789"/>
    </source>
</evidence>
<dbReference type="STRING" id="35752.SAMN05421541_116139"/>
<evidence type="ECO:0000313" key="4">
    <source>
        <dbReference type="Proteomes" id="UP000199645"/>
    </source>
</evidence>
<name>A0A1I2KIT7_9ACTN</name>
<dbReference type="AlphaFoldDB" id="A0A1I2KIT7"/>
<protein>
    <submittedName>
        <fullName evidence="3">Luciferase family oxidoreductase, group 1</fullName>
    </submittedName>
</protein>
<organism evidence="3 4">
    <name type="scientific">Actinoplanes philippinensis</name>
    <dbReference type="NCBI Taxonomy" id="35752"/>
    <lineage>
        <taxon>Bacteria</taxon>
        <taxon>Bacillati</taxon>
        <taxon>Actinomycetota</taxon>
        <taxon>Actinomycetes</taxon>
        <taxon>Micromonosporales</taxon>
        <taxon>Micromonosporaceae</taxon>
        <taxon>Actinoplanes</taxon>
    </lineage>
</organism>
<dbReference type="InterPro" id="IPR019949">
    <property type="entry name" value="CmoO-like"/>
</dbReference>
<dbReference type="InterPro" id="IPR011251">
    <property type="entry name" value="Luciferase-like_dom"/>
</dbReference>
<dbReference type="Pfam" id="PF00296">
    <property type="entry name" value="Bac_luciferase"/>
    <property type="match status" value="1"/>
</dbReference>
<dbReference type="RefSeq" id="WP_093620574.1">
    <property type="nucleotide sequence ID" value="NZ_BOMT01000086.1"/>
</dbReference>
<evidence type="ECO:0000259" key="2">
    <source>
        <dbReference type="Pfam" id="PF00296"/>
    </source>
</evidence>
<dbReference type="EMBL" id="FONV01000016">
    <property type="protein sequence ID" value="SFF65011.1"/>
    <property type="molecule type" value="Genomic_DNA"/>
</dbReference>
<dbReference type="InterPro" id="IPR050766">
    <property type="entry name" value="Bact_Lucif_Oxidored"/>
</dbReference>
<dbReference type="InterPro" id="IPR036661">
    <property type="entry name" value="Luciferase-like_sf"/>
</dbReference>
<gene>
    <name evidence="3" type="ORF">SAMN05421541_116139</name>
</gene>
<dbReference type="PANTHER" id="PTHR30137:SF6">
    <property type="entry name" value="LUCIFERASE-LIKE MONOOXYGENASE"/>
    <property type="match status" value="1"/>
</dbReference>
<sequence>MRYSLVELAPVTPGGTNREALDRALAAAEEAEQLGYHRFWFAEHHHVTGYAAQDPVPLIAAATQRTTRIRLGSGAVLLNHHSAFSVAERFLMLESLAPRRIDLGLGRSTATPLIDHALRRDRNSRPADDFPDQVQEIIGYLHRAFDPAHPFTAIDLTAGIDTIPEVWVLGSSGSSAGLAARLGIGYTFGGHINPGMTTRALRQYRQNFTKTPFGTGVPQAMLALNIVAADDEEKAHRLTWPARALRAGGRDRPIPTLAQAEAELDASARARPSTVVDGVIPTQISGTPATLRAQLEPVIREAGATEVMVQDMLTDSAARTRSRQIVAQVLQSITI</sequence>
<proteinExistence type="predicted"/>
<comment type="similarity">
    <text evidence="1">To bacterial alkanal monooxygenase alpha and beta chains.</text>
</comment>
<dbReference type="OrthoDB" id="9780518at2"/>
<dbReference type="SUPFAM" id="SSF51679">
    <property type="entry name" value="Bacterial luciferase-like"/>
    <property type="match status" value="1"/>
</dbReference>
<dbReference type="Gene3D" id="3.20.20.30">
    <property type="entry name" value="Luciferase-like domain"/>
    <property type="match status" value="1"/>
</dbReference>